<feature type="domain" description="Thiolase N-terminal" evidence="6">
    <location>
        <begin position="5"/>
        <end position="256"/>
    </location>
</feature>
<dbReference type="RefSeq" id="WP_091275425.1">
    <property type="nucleotide sequence ID" value="NZ_FAOZ01000006.1"/>
</dbReference>
<dbReference type="InterPro" id="IPR020613">
    <property type="entry name" value="Thiolase_CS"/>
</dbReference>
<dbReference type="CDD" id="cd00751">
    <property type="entry name" value="thiolase"/>
    <property type="match status" value="1"/>
</dbReference>
<dbReference type="InterPro" id="IPR020610">
    <property type="entry name" value="Thiolase_AS"/>
</dbReference>
<dbReference type="InterPro" id="IPR002155">
    <property type="entry name" value="Thiolase"/>
</dbReference>
<gene>
    <name evidence="8" type="ORF">Ga0074812_106277</name>
</gene>
<dbReference type="Gene3D" id="3.40.47.10">
    <property type="match status" value="2"/>
</dbReference>
<evidence type="ECO:0000256" key="1">
    <source>
        <dbReference type="ARBA" id="ARBA00010982"/>
    </source>
</evidence>
<accession>A0A0S4QND8</accession>
<dbReference type="Proteomes" id="UP000198802">
    <property type="component" value="Unassembled WGS sequence"/>
</dbReference>
<dbReference type="GO" id="GO:0016747">
    <property type="term" value="F:acyltransferase activity, transferring groups other than amino-acyl groups"/>
    <property type="evidence" value="ECO:0007669"/>
    <property type="project" value="InterPro"/>
</dbReference>
<dbReference type="NCBIfam" id="NF005889">
    <property type="entry name" value="PRK07850.1"/>
    <property type="match status" value="1"/>
</dbReference>
<reference evidence="9" key="1">
    <citation type="submission" date="2015-11" db="EMBL/GenBank/DDBJ databases">
        <authorList>
            <person name="Varghese N."/>
        </authorList>
    </citation>
    <scope>NUCLEOTIDE SEQUENCE [LARGE SCALE GENOMIC DNA]</scope>
    <source>
        <strain evidence="9">DSM 45899</strain>
    </source>
</reference>
<sequence>MPNPVIVEATRSPIGRRRGALAGVHPAHLLGHTQRAVLERAGLDPASVEQVVGGCVTQAGEQASNITRYAWLASELPTTTAATTVDCQCGSSQQAAHLVAGLVATGTIDAGIACGVEAMSRVGLGAAVQGGPGVPRPPGWDSGLPDQFTAADRIARGAGVSRAELDEFGARSQALAARAWAEGRFKAEVAPLEAPVLDDAGDPTGESVTVEIDGGLRDTSVEKLAALRPVLPDGLHTAGTSSQISDGAAALLIMDADRARALGLRPRARIVAQALVGDDPYLLLNGPIAASRRVLDRAGMSVADIDRFEVNEAFAAVVLSWARALRPDLDRVNVNGGAIALGHPVGSTGCRLLTTALHELERSGGTTALVSMCAGGALATGTIIERLS</sequence>
<dbReference type="InterPro" id="IPR020617">
    <property type="entry name" value="Thiolase_C"/>
</dbReference>
<dbReference type="PIRSF" id="PIRSF000429">
    <property type="entry name" value="Ac-CoA_Ac_transf"/>
    <property type="match status" value="1"/>
</dbReference>
<feature type="active site" description="Acyl-thioester intermediate" evidence="4">
    <location>
        <position position="89"/>
    </location>
</feature>
<dbReference type="InterPro" id="IPR020616">
    <property type="entry name" value="Thiolase_N"/>
</dbReference>
<evidence type="ECO:0000256" key="2">
    <source>
        <dbReference type="ARBA" id="ARBA00022679"/>
    </source>
</evidence>
<dbReference type="PROSITE" id="PS00099">
    <property type="entry name" value="THIOLASE_3"/>
    <property type="match status" value="1"/>
</dbReference>
<evidence type="ECO:0000256" key="4">
    <source>
        <dbReference type="PIRSR" id="PIRSR000429-1"/>
    </source>
</evidence>
<evidence type="ECO:0000259" key="6">
    <source>
        <dbReference type="Pfam" id="PF00108"/>
    </source>
</evidence>
<feature type="domain" description="Thiolase C-terminal" evidence="7">
    <location>
        <begin position="265"/>
        <end position="386"/>
    </location>
</feature>
<evidence type="ECO:0000259" key="7">
    <source>
        <dbReference type="Pfam" id="PF02803"/>
    </source>
</evidence>
<dbReference type="NCBIfam" id="TIGR01930">
    <property type="entry name" value="AcCoA-C-Actrans"/>
    <property type="match status" value="1"/>
</dbReference>
<keyword evidence="3 5" id="KW-0012">Acyltransferase</keyword>
<organism evidence="8 9">
    <name type="scientific">Parafrankia irregularis</name>
    <dbReference type="NCBI Taxonomy" id="795642"/>
    <lineage>
        <taxon>Bacteria</taxon>
        <taxon>Bacillati</taxon>
        <taxon>Actinomycetota</taxon>
        <taxon>Actinomycetes</taxon>
        <taxon>Frankiales</taxon>
        <taxon>Frankiaceae</taxon>
        <taxon>Parafrankia</taxon>
    </lineage>
</organism>
<dbReference type="Pfam" id="PF02803">
    <property type="entry name" value="Thiolase_C"/>
    <property type="match status" value="1"/>
</dbReference>
<dbReference type="PROSITE" id="PS00737">
    <property type="entry name" value="THIOLASE_2"/>
    <property type="match status" value="1"/>
</dbReference>
<proteinExistence type="inferred from homology"/>
<feature type="active site" description="Proton acceptor" evidence="4">
    <location>
        <position position="343"/>
    </location>
</feature>
<evidence type="ECO:0000313" key="8">
    <source>
        <dbReference type="EMBL" id="CUU56022.1"/>
    </source>
</evidence>
<keyword evidence="2 5" id="KW-0808">Transferase</keyword>
<dbReference type="PANTHER" id="PTHR43365:SF1">
    <property type="entry name" value="ACETYL-COA C-ACYLTRANSFERASE"/>
    <property type="match status" value="1"/>
</dbReference>
<dbReference type="SUPFAM" id="SSF53901">
    <property type="entry name" value="Thiolase-like"/>
    <property type="match status" value="2"/>
</dbReference>
<dbReference type="PANTHER" id="PTHR43365">
    <property type="entry name" value="BLR7806 PROTEIN"/>
    <property type="match status" value="1"/>
</dbReference>
<comment type="similarity">
    <text evidence="1 5">Belongs to the thiolase-like superfamily. Thiolase family.</text>
</comment>
<dbReference type="EMBL" id="FAOZ01000006">
    <property type="protein sequence ID" value="CUU56022.1"/>
    <property type="molecule type" value="Genomic_DNA"/>
</dbReference>
<name>A0A0S4QND8_9ACTN</name>
<keyword evidence="9" id="KW-1185">Reference proteome</keyword>
<evidence type="ECO:0000313" key="9">
    <source>
        <dbReference type="Proteomes" id="UP000198802"/>
    </source>
</evidence>
<evidence type="ECO:0000256" key="5">
    <source>
        <dbReference type="RuleBase" id="RU003557"/>
    </source>
</evidence>
<protein>
    <submittedName>
        <fullName evidence="8">Acetyl-CoA C-acetyltransferase</fullName>
    </submittedName>
</protein>
<evidence type="ECO:0000256" key="3">
    <source>
        <dbReference type="ARBA" id="ARBA00023315"/>
    </source>
</evidence>
<dbReference type="AlphaFoldDB" id="A0A0S4QND8"/>
<dbReference type="InterPro" id="IPR016039">
    <property type="entry name" value="Thiolase-like"/>
</dbReference>
<feature type="active site" description="Proton acceptor" evidence="4">
    <location>
        <position position="373"/>
    </location>
</feature>
<dbReference type="Pfam" id="PF00108">
    <property type="entry name" value="Thiolase_N"/>
    <property type="match status" value="1"/>
</dbReference>